<protein>
    <submittedName>
        <fullName evidence="1">Uncharacterized protein</fullName>
    </submittedName>
</protein>
<reference evidence="1 2" key="1">
    <citation type="submission" date="2021-12" db="EMBL/GenBank/DDBJ databases">
        <title>High titer production of polyol ester of fatty acids by Rhodotorula paludigena BS15 towards product separation-free biomass refinery.</title>
        <authorList>
            <person name="Mano J."/>
            <person name="Ono H."/>
            <person name="Tanaka T."/>
            <person name="Naito K."/>
            <person name="Sushida H."/>
            <person name="Ike M."/>
            <person name="Tokuyasu K."/>
            <person name="Kitaoka M."/>
        </authorList>
    </citation>
    <scope>NUCLEOTIDE SEQUENCE [LARGE SCALE GENOMIC DNA]</scope>
    <source>
        <strain evidence="1 2">BS15</strain>
    </source>
</reference>
<dbReference type="Proteomes" id="UP001342314">
    <property type="component" value="Unassembled WGS sequence"/>
</dbReference>
<name>A0AAV5GZF2_9BASI</name>
<organism evidence="1 2">
    <name type="scientific">Rhodotorula paludigena</name>
    <dbReference type="NCBI Taxonomy" id="86838"/>
    <lineage>
        <taxon>Eukaryota</taxon>
        <taxon>Fungi</taxon>
        <taxon>Dikarya</taxon>
        <taxon>Basidiomycota</taxon>
        <taxon>Pucciniomycotina</taxon>
        <taxon>Microbotryomycetes</taxon>
        <taxon>Sporidiobolales</taxon>
        <taxon>Sporidiobolaceae</taxon>
        <taxon>Rhodotorula</taxon>
    </lineage>
</organism>
<sequence length="93" mass="10530">MEQSGLRRSCASERDFAISQARALNLLLERGVVEEAELKKIDKEARAVVEKAVEEAKDREMRADVSYAGTNPVILRGLGLEEVHHFEPLHMRE</sequence>
<gene>
    <name evidence="1" type="ORF">Rhopal_007677-T1</name>
</gene>
<proteinExistence type="predicted"/>
<comment type="caution">
    <text evidence="1">The sequence shown here is derived from an EMBL/GenBank/DDBJ whole genome shotgun (WGS) entry which is preliminary data.</text>
</comment>
<dbReference type="AlphaFoldDB" id="A0AAV5GZF2"/>
<accession>A0AAV5GZF2</accession>
<dbReference type="EMBL" id="BQKY01000018">
    <property type="protein sequence ID" value="GJN94594.1"/>
    <property type="molecule type" value="Genomic_DNA"/>
</dbReference>
<evidence type="ECO:0000313" key="1">
    <source>
        <dbReference type="EMBL" id="GJN94594.1"/>
    </source>
</evidence>
<keyword evidence="2" id="KW-1185">Reference proteome</keyword>
<evidence type="ECO:0000313" key="2">
    <source>
        <dbReference type="Proteomes" id="UP001342314"/>
    </source>
</evidence>